<comment type="caution">
    <text evidence="1">The sequence shown here is derived from an EMBL/GenBank/DDBJ whole genome shotgun (WGS) entry which is preliminary data.</text>
</comment>
<feature type="non-terminal residue" evidence="1">
    <location>
        <position position="1"/>
    </location>
</feature>
<sequence>AHSGEIINNELILTQNELQELVPVRLCSLFLSTIRFQTRKMQ</sequence>
<organism evidence="1 2">
    <name type="scientific">Candidatus Methanoperedens nitratireducens</name>
    <dbReference type="NCBI Taxonomy" id="1392998"/>
    <lineage>
        <taxon>Archaea</taxon>
        <taxon>Methanobacteriati</taxon>
        <taxon>Methanobacteriota</taxon>
        <taxon>Stenosarchaea group</taxon>
        <taxon>Methanomicrobia</taxon>
        <taxon>Methanosarcinales</taxon>
        <taxon>ANME-2 cluster</taxon>
        <taxon>Candidatus Methanoperedentaceae</taxon>
        <taxon>Candidatus Methanoperedens</taxon>
    </lineage>
</organism>
<keyword evidence="2" id="KW-1185">Reference proteome</keyword>
<dbReference type="EMBL" id="JMIY01000005">
    <property type="protein sequence ID" value="KCZ71703.1"/>
    <property type="molecule type" value="Genomic_DNA"/>
</dbReference>
<dbReference type="Proteomes" id="UP000027153">
    <property type="component" value="Unassembled WGS sequence"/>
</dbReference>
<evidence type="ECO:0000313" key="2">
    <source>
        <dbReference type="Proteomes" id="UP000027153"/>
    </source>
</evidence>
<gene>
    <name evidence="1" type="ORF">ANME2D_02137</name>
</gene>
<reference evidence="1 2" key="1">
    <citation type="journal article" date="2013" name="Nature">
        <title>Anaerobic oxidation of methane coupled to nitrate reduction in a novel archaeal lineage.</title>
        <authorList>
            <person name="Haroon M.F."/>
            <person name="Hu S."/>
            <person name="Shi Y."/>
            <person name="Imelfort M."/>
            <person name="Keller J."/>
            <person name="Hugenholtz P."/>
            <person name="Yuan Z."/>
            <person name="Tyson G.W."/>
        </authorList>
    </citation>
    <scope>NUCLEOTIDE SEQUENCE [LARGE SCALE GENOMIC DNA]</scope>
    <source>
        <strain evidence="1 2">ANME-2d</strain>
    </source>
</reference>
<dbReference type="AlphaFoldDB" id="A0A062V508"/>
<accession>A0A062V508</accession>
<proteinExistence type="predicted"/>
<protein>
    <submittedName>
        <fullName evidence="1">Uncharacterized protein</fullName>
    </submittedName>
</protein>
<name>A0A062V508_9EURY</name>
<evidence type="ECO:0000313" key="1">
    <source>
        <dbReference type="EMBL" id="KCZ71703.1"/>
    </source>
</evidence>